<dbReference type="Proteomes" id="UP000799767">
    <property type="component" value="Unassembled WGS sequence"/>
</dbReference>
<dbReference type="GeneID" id="54477029"/>
<dbReference type="InterPro" id="IPR023210">
    <property type="entry name" value="NADP_OxRdtase_dom"/>
</dbReference>
<dbReference type="InterPro" id="IPR050791">
    <property type="entry name" value="Aldo-Keto_reductase"/>
</dbReference>
<accession>A0A6A6PSZ8</accession>
<dbReference type="InterPro" id="IPR036812">
    <property type="entry name" value="NAD(P)_OxRdtase_dom_sf"/>
</dbReference>
<dbReference type="Pfam" id="PF00248">
    <property type="entry name" value="Aldo_ket_red"/>
    <property type="match status" value="1"/>
</dbReference>
<sequence length="351" mass="38759">MPSSTSQVPTRPLGKDGPHVSRLGLGLMSLSGVYGVPASDTERLAFLDQVFERGERFWDTADEYGDNEDLLGKWFAANPEKREQVFLATKFAVKTVRRFPDVKSSTGYAVDSSPEYAKVAIESSLRRLGLPYVDLLYCHRLDKVTPIEKTVEAMVELKKAGKIKYLGLSECSAESLRRAHAVHPITAVQVEYSPFCLDIEFPERKLLQTARELGVAVVCYCPLGHGFLSGSIRSREDVSKQGDSRGHIPWLKEENIEQNVAVVEKLVDMANKKGVTAAQMSLAWLLAQGEDIFPIPGTTKIHRLEENLGSLSISLSAEEEKQIREVSKDVVGGRVQTAHGYTFADTPPLPA</sequence>
<dbReference type="GO" id="GO:0005737">
    <property type="term" value="C:cytoplasm"/>
    <property type="evidence" value="ECO:0007669"/>
    <property type="project" value="TreeGrafter"/>
</dbReference>
<gene>
    <name evidence="3" type="ORF">BDY17DRAFT_316710</name>
</gene>
<evidence type="ECO:0000256" key="1">
    <source>
        <dbReference type="ARBA" id="ARBA00023002"/>
    </source>
</evidence>
<reference evidence="3" key="1">
    <citation type="journal article" date="2020" name="Stud. Mycol.">
        <title>101 Dothideomycetes genomes: a test case for predicting lifestyles and emergence of pathogens.</title>
        <authorList>
            <person name="Haridas S."/>
            <person name="Albert R."/>
            <person name="Binder M."/>
            <person name="Bloem J."/>
            <person name="Labutti K."/>
            <person name="Salamov A."/>
            <person name="Andreopoulos B."/>
            <person name="Baker S."/>
            <person name="Barry K."/>
            <person name="Bills G."/>
            <person name="Bluhm B."/>
            <person name="Cannon C."/>
            <person name="Castanera R."/>
            <person name="Culley D."/>
            <person name="Daum C."/>
            <person name="Ezra D."/>
            <person name="Gonzalez J."/>
            <person name="Henrissat B."/>
            <person name="Kuo A."/>
            <person name="Liang C."/>
            <person name="Lipzen A."/>
            <person name="Lutzoni F."/>
            <person name="Magnuson J."/>
            <person name="Mondo S."/>
            <person name="Nolan M."/>
            <person name="Ohm R."/>
            <person name="Pangilinan J."/>
            <person name="Park H.-J."/>
            <person name="Ramirez L."/>
            <person name="Alfaro M."/>
            <person name="Sun H."/>
            <person name="Tritt A."/>
            <person name="Yoshinaga Y."/>
            <person name="Zwiers L.-H."/>
            <person name="Turgeon B."/>
            <person name="Goodwin S."/>
            <person name="Spatafora J."/>
            <person name="Crous P."/>
            <person name="Grigoriev I."/>
        </authorList>
    </citation>
    <scope>NUCLEOTIDE SEQUENCE</scope>
    <source>
        <strain evidence="3">CBS 113389</strain>
    </source>
</reference>
<keyword evidence="4" id="KW-1185">Reference proteome</keyword>
<dbReference type="AlphaFoldDB" id="A0A6A6PSZ8"/>
<dbReference type="PANTHER" id="PTHR43625">
    <property type="entry name" value="AFLATOXIN B1 ALDEHYDE REDUCTASE"/>
    <property type="match status" value="1"/>
</dbReference>
<name>A0A6A6PSZ8_9PEZI</name>
<evidence type="ECO:0000313" key="4">
    <source>
        <dbReference type="Proteomes" id="UP000799767"/>
    </source>
</evidence>
<organism evidence="3 4">
    <name type="scientific">Neohortaea acidophila</name>
    <dbReference type="NCBI Taxonomy" id="245834"/>
    <lineage>
        <taxon>Eukaryota</taxon>
        <taxon>Fungi</taxon>
        <taxon>Dikarya</taxon>
        <taxon>Ascomycota</taxon>
        <taxon>Pezizomycotina</taxon>
        <taxon>Dothideomycetes</taxon>
        <taxon>Dothideomycetidae</taxon>
        <taxon>Mycosphaerellales</taxon>
        <taxon>Teratosphaeriaceae</taxon>
        <taxon>Neohortaea</taxon>
    </lineage>
</organism>
<dbReference type="RefSeq" id="XP_033589798.1">
    <property type="nucleotide sequence ID" value="XM_033736027.1"/>
</dbReference>
<dbReference type="SUPFAM" id="SSF51430">
    <property type="entry name" value="NAD(P)-linked oxidoreductase"/>
    <property type="match status" value="1"/>
</dbReference>
<dbReference type="EMBL" id="MU001635">
    <property type="protein sequence ID" value="KAF2483228.1"/>
    <property type="molecule type" value="Genomic_DNA"/>
</dbReference>
<evidence type="ECO:0000259" key="2">
    <source>
        <dbReference type="Pfam" id="PF00248"/>
    </source>
</evidence>
<protein>
    <submittedName>
        <fullName evidence="3">Aldo-keto reductase</fullName>
    </submittedName>
</protein>
<feature type="domain" description="NADP-dependent oxidoreductase" evidence="2">
    <location>
        <begin position="22"/>
        <end position="327"/>
    </location>
</feature>
<dbReference type="PANTHER" id="PTHR43625:SF40">
    <property type="entry name" value="ALDO-KETO REDUCTASE YAKC [NADP(+)]"/>
    <property type="match status" value="1"/>
</dbReference>
<evidence type="ECO:0000313" key="3">
    <source>
        <dbReference type="EMBL" id="KAF2483228.1"/>
    </source>
</evidence>
<dbReference type="GO" id="GO:0016491">
    <property type="term" value="F:oxidoreductase activity"/>
    <property type="evidence" value="ECO:0007669"/>
    <property type="project" value="UniProtKB-KW"/>
</dbReference>
<dbReference type="OrthoDB" id="37537at2759"/>
<dbReference type="Gene3D" id="3.20.20.100">
    <property type="entry name" value="NADP-dependent oxidoreductase domain"/>
    <property type="match status" value="1"/>
</dbReference>
<proteinExistence type="predicted"/>
<keyword evidence="1" id="KW-0560">Oxidoreductase</keyword>